<organism evidence="6 7">
    <name type="scientific">Phrynocephalus forsythii</name>
    <dbReference type="NCBI Taxonomy" id="171643"/>
    <lineage>
        <taxon>Eukaryota</taxon>
        <taxon>Metazoa</taxon>
        <taxon>Chordata</taxon>
        <taxon>Craniata</taxon>
        <taxon>Vertebrata</taxon>
        <taxon>Euteleostomi</taxon>
        <taxon>Lepidosauria</taxon>
        <taxon>Squamata</taxon>
        <taxon>Bifurcata</taxon>
        <taxon>Unidentata</taxon>
        <taxon>Episquamata</taxon>
        <taxon>Toxicofera</taxon>
        <taxon>Iguania</taxon>
        <taxon>Acrodonta</taxon>
        <taxon>Agamidae</taxon>
        <taxon>Agaminae</taxon>
        <taxon>Phrynocephalus</taxon>
    </lineage>
</organism>
<evidence type="ECO:0000256" key="5">
    <source>
        <dbReference type="SAM" id="MobiDB-lite"/>
    </source>
</evidence>
<dbReference type="PANTHER" id="PTHR14491">
    <property type="entry name" value="SOSONDOWAH, ISOFORM G"/>
    <property type="match status" value="1"/>
</dbReference>
<feature type="region of interest" description="Disordered" evidence="5">
    <location>
        <begin position="11"/>
        <end position="32"/>
    </location>
</feature>
<dbReference type="InterPro" id="IPR002110">
    <property type="entry name" value="Ankyrin_rpt"/>
</dbReference>
<dbReference type="SMART" id="SM00248">
    <property type="entry name" value="ANK"/>
    <property type="match status" value="2"/>
</dbReference>
<name>A0A9Q0XXF4_9SAUR</name>
<keyword evidence="2 4" id="KW-0040">ANK repeat</keyword>
<evidence type="ECO:0000256" key="1">
    <source>
        <dbReference type="ARBA" id="ARBA00022737"/>
    </source>
</evidence>
<sequence length="254" mass="26997">MSAPQIVVTAAPCPEGTPLEPERSALDDGGSSLGPSAVAVSHDVACGGVRGSALQLLEPLEKEWLQGAARGHVATLKHLLRQDATLATRKTALHWAAKHGQEEMVGLLLEAGANVNARAGYTPLHIAALHGHQHLMELLIWTHGAGQNIRDYSGHLARHYLHPQPSGGAPPATPQLGPIRGERTRNRKLAGLLLPKRGSQGRRRWGSASDLAAAAAEEEKPATQGQPPPPPQQGKPPTPMSLPPSYRPVRKFSR</sequence>
<evidence type="ECO:0000256" key="4">
    <source>
        <dbReference type="PROSITE-ProRule" id="PRU00023"/>
    </source>
</evidence>
<dbReference type="PANTHER" id="PTHR14491:SF9">
    <property type="entry name" value="ANKYRIN REPEAT DOMAIN-CONTAINING PROTEIN SOWAHB-LIKE"/>
    <property type="match status" value="1"/>
</dbReference>
<dbReference type="OrthoDB" id="539213at2759"/>
<dbReference type="AlphaFoldDB" id="A0A9Q0XXF4"/>
<reference evidence="6" key="1">
    <citation type="journal article" date="2023" name="DNA Res.">
        <title>Chromosome-level genome assembly of Phrynocephalus forsythii using third-generation DNA sequencing and Hi-C analysis.</title>
        <authorList>
            <person name="Qi Y."/>
            <person name="Zhao W."/>
            <person name="Zhao Y."/>
            <person name="Niu C."/>
            <person name="Cao S."/>
            <person name="Zhang Y."/>
        </authorList>
    </citation>
    <scope>NUCLEOTIDE SEQUENCE</scope>
    <source>
        <tissue evidence="6">Muscle</tissue>
    </source>
</reference>
<dbReference type="Proteomes" id="UP001142489">
    <property type="component" value="Unassembled WGS sequence"/>
</dbReference>
<accession>A0A9Q0XXF4</accession>
<keyword evidence="7" id="KW-1185">Reference proteome</keyword>
<dbReference type="PROSITE" id="PS50297">
    <property type="entry name" value="ANK_REP_REGION"/>
    <property type="match status" value="2"/>
</dbReference>
<feature type="compositionally biased region" description="Pro residues" evidence="5">
    <location>
        <begin position="226"/>
        <end position="246"/>
    </location>
</feature>
<evidence type="ECO:0000256" key="3">
    <source>
        <dbReference type="ARBA" id="ARBA00038122"/>
    </source>
</evidence>
<dbReference type="PROSITE" id="PS50088">
    <property type="entry name" value="ANK_REPEAT"/>
    <property type="match status" value="2"/>
</dbReference>
<dbReference type="EMBL" id="JAPFRF010000005">
    <property type="protein sequence ID" value="KAJ7332301.1"/>
    <property type="molecule type" value="Genomic_DNA"/>
</dbReference>
<evidence type="ECO:0000313" key="6">
    <source>
        <dbReference type="EMBL" id="KAJ7332301.1"/>
    </source>
</evidence>
<evidence type="ECO:0000313" key="7">
    <source>
        <dbReference type="Proteomes" id="UP001142489"/>
    </source>
</evidence>
<dbReference type="SUPFAM" id="SSF48403">
    <property type="entry name" value="Ankyrin repeat"/>
    <property type="match status" value="1"/>
</dbReference>
<comment type="similarity">
    <text evidence="3">Belongs to the SOWAH family.</text>
</comment>
<comment type="caution">
    <text evidence="6">The sequence shown here is derived from an EMBL/GenBank/DDBJ whole genome shotgun (WGS) entry which is preliminary data.</text>
</comment>
<evidence type="ECO:0008006" key="8">
    <source>
        <dbReference type="Google" id="ProtNLM"/>
    </source>
</evidence>
<keyword evidence="1" id="KW-0677">Repeat</keyword>
<feature type="region of interest" description="Disordered" evidence="5">
    <location>
        <begin position="160"/>
        <end position="254"/>
    </location>
</feature>
<gene>
    <name evidence="6" type="ORF">JRQ81_014481</name>
</gene>
<dbReference type="Pfam" id="PF12796">
    <property type="entry name" value="Ank_2"/>
    <property type="match status" value="1"/>
</dbReference>
<proteinExistence type="inferred from homology"/>
<protein>
    <recommendedName>
        <fullName evidence="8">Ankyrin repeat domain-containing protein SOWAHA</fullName>
    </recommendedName>
</protein>
<dbReference type="InterPro" id="IPR036770">
    <property type="entry name" value="Ankyrin_rpt-contain_sf"/>
</dbReference>
<feature type="repeat" description="ANK" evidence="4">
    <location>
        <begin position="88"/>
        <end position="120"/>
    </location>
</feature>
<feature type="repeat" description="ANK" evidence="4">
    <location>
        <begin position="119"/>
        <end position="152"/>
    </location>
</feature>
<dbReference type="Gene3D" id="1.25.40.20">
    <property type="entry name" value="Ankyrin repeat-containing domain"/>
    <property type="match status" value="1"/>
</dbReference>
<evidence type="ECO:0000256" key="2">
    <source>
        <dbReference type="ARBA" id="ARBA00023043"/>
    </source>
</evidence>